<sequence>MPQVHHLSKTDARRIAVRAQLLSAPRPTDLRAVVRQLYAVQVDLVNAVAPSPELVCWSRLGPAYRPGELEDLVAAGELVELSSFLRPADDIGLFRAEMALWPGREPLRDWEIAQAEWFDANFLCRDDILAQLRADGPQPAAAFEDTCEVPWRSSGWTNNQNVVRMLDFMAARGEVAVAGRDRSGARVWDLAERVYPETETVPDAEAVAERDRRRLTSLGIARGRAAELPSGERNDAGRAGEEAVVEGVRGRWRVDPEQLGQPFRGRAAILSPLDRLIFDRKRMTELFDFDYQLEMYKPKAKRRWGYYALPVLYGDRLVGKLDAKTDFDRGVLRVNALHRDVDFTAAMTSAIDREIASLARWLALDLDWSAS</sequence>
<accession>A0A849AN88</accession>
<organism evidence="1 2">
    <name type="scientific">Flexivirga aerilata</name>
    <dbReference type="NCBI Taxonomy" id="1656889"/>
    <lineage>
        <taxon>Bacteria</taxon>
        <taxon>Bacillati</taxon>
        <taxon>Actinomycetota</taxon>
        <taxon>Actinomycetes</taxon>
        <taxon>Micrococcales</taxon>
        <taxon>Dermacoccaceae</taxon>
        <taxon>Flexivirga</taxon>
    </lineage>
</organism>
<dbReference type="Pfam" id="PF06224">
    <property type="entry name" value="AlkZ-like"/>
    <property type="match status" value="1"/>
</dbReference>
<dbReference type="RefSeq" id="WP_171157833.1">
    <property type="nucleotide sequence ID" value="NZ_JABENB010000003.1"/>
</dbReference>
<evidence type="ECO:0000313" key="1">
    <source>
        <dbReference type="EMBL" id="NNG40966.1"/>
    </source>
</evidence>
<dbReference type="AlphaFoldDB" id="A0A849AN88"/>
<gene>
    <name evidence="1" type="ORF">HJ588_17035</name>
</gene>
<evidence type="ECO:0000313" key="2">
    <source>
        <dbReference type="Proteomes" id="UP000557772"/>
    </source>
</evidence>
<dbReference type="InterPro" id="IPR009351">
    <property type="entry name" value="AlkZ-like"/>
</dbReference>
<dbReference type="EMBL" id="JABENB010000003">
    <property type="protein sequence ID" value="NNG40966.1"/>
    <property type="molecule type" value="Genomic_DNA"/>
</dbReference>
<dbReference type="PANTHER" id="PTHR30528">
    <property type="entry name" value="CYTOPLASMIC PROTEIN"/>
    <property type="match status" value="1"/>
</dbReference>
<dbReference type="Proteomes" id="UP000557772">
    <property type="component" value="Unassembled WGS sequence"/>
</dbReference>
<name>A0A849AN88_9MICO</name>
<reference evidence="1 2" key="1">
    <citation type="submission" date="2020-05" db="EMBL/GenBank/DDBJ databases">
        <title>Flexivirga sp. ID2601S isolated from air conditioner.</title>
        <authorList>
            <person name="Kim D.H."/>
        </authorList>
    </citation>
    <scope>NUCLEOTIDE SEQUENCE [LARGE SCALE GENOMIC DNA]</scope>
    <source>
        <strain evidence="1 2">ID2601S</strain>
    </source>
</reference>
<dbReference type="PANTHER" id="PTHR30528:SF0">
    <property type="entry name" value="CYTOPLASMIC PROTEIN"/>
    <property type="match status" value="1"/>
</dbReference>
<comment type="caution">
    <text evidence="1">The sequence shown here is derived from an EMBL/GenBank/DDBJ whole genome shotgun (WGS) entry which is preliminary data.</text>
</comment>
<protein>
    <submittedName>
        <fullName evidence="1">Winged helix-turn-helix domain-containing protein</fullName>
    </submittedName>
</protein>
<keyword evidence="2" id="KW-1185">Reference proteome</keyword>
<proteinExistence type="predicted"/>